<dbReference type="OrthoDB" id="9963526at2"/>
<dbReference type="Proteomes" id="UP000564629">
    <property type="component" value="Unassembled WGS sequence"/>
</dbReference>
<accession>A0A511FFN7</accession>
<evidence type="ECO:0000313" key="2">
    <source>
        <dbReference type="EMBL" id="GEL47147.1"/>
    </source>
</evidence>
<dbReference type="RefSeq" id="WP_146837998.1">
    <property type="nucleotide sequence ID" value="NZ_BJVQ01000031.1"/>
</dbReference>
<comment type="caution">
    <text evidence="2">The sequence shown here is derived from an EMBL/GenBank/DDBJ whole genome shotgun (WGS) entry which is preliminary data.</text>
</comment>
<name>A0A511FFN7_9CELL</name>
<organism evidence="2 4">
    <name type="scientific">Cellulomonas hominis</name>
    <dbReference type="NCBI Taxonomy" id="156981"/>
    <lineage>
        <taxon>Bacteria</taxon>
        <taxon>Bacillati</taxon>
        <taxon>Actinomycetota</taxon>
        <taxon>Actinomycetes</taxon>
        <taxon>Micrococcales</taxon>
        <taxon>Cellulomonadaceae</taxon>
        <taxon>Cellulomonas</taxon>
    </lineage>
</organism>
<dbReference type="AlphaFoldDB" id="A0A511FFN7"/>
<evidence type="ECO:0000313" key="3">
    <source>
        <dbReference type="EMBL" id="MBB5474593.1"/>
    </source>
</evidence>
<evidence type="ECO:0000313" key="5">
    <source>
        <dbReference type="Proteomes" id="UP000564629"/>
    </source>
</evidence>
<reference evidence="2 4" key="1">
    <citation type="submission" date="2019-07" db="EMBL/GenBank/DDBJ databases">
        <title>Whole genome shotgun sequence of Cellulomonas hominis NBRC 16055.</title>
        <authorList>
            <person name="Hosoyama A."/>
            <person name="Uohara A."/>
            <person name="Ohji S."/>
            <person name="Ichikawa N."/>
        </authorList>
    </citation>
    <scope>NUCLEOTIDE SEQUENCE [LARGE SCALE GENOMIC DNA]</scope>
    <source>
        <strain evidence="2 4">NBRC 16055</strain>
    </source>
</reference>
<sequence length="244" mass="24972">MKLNIDLGELLRRHSGADSRKASTEAAVKISEPRVDLLPEVYRARAQERSVRTAAIAAAVGAAVLVGGGWGLGVVRNGQAGAALQQARATEQQLSGDMAVYAPVTNLAAQTRALTDTIESQAALAVDHDAVLARFLTAAEGRLVVTSLSLDTENGAACARTNPFETDAQPLGCISFSGQPLDVPGLLDALASDDWFVDEYVPGAGAGETITGSVSVTAAARPATDGAGALPEGQEPQTPVGEQG</sequence>
<evidence type="ECO:0000256" key="1">
    <source>
        <dbReference type="SAM" id="MobiDB-lite"/>
    </source>
</evidence>
<dbReference type="EMBL" id="JACHDN010000001">
    <property type="protein sequence ID" value="MBB5474593.1"/>
    <property type="molecule type" value="Genomic_DNA"/>
</dbReference>
<proteinExistence type="predicted"/>
<protein>
    <submittedName>
        <fullName evidence="2">Uncharacterized protein</fullName>
    </submittedName>
</protein>
<feature type="region of interest" description="Disordered" evidence="1">
    <location>
        <begin position="221"/>
        <end position="244"/>
    </location>
</feature>
<evidence type="ECO:0000313" key="4">
    <source>
        <dbReference type="Proteomes" id="UP000321723"/>
    </source>
</evidence>
<dbReference type="Proteomes" id="UP000321723">
    <property type="component" value="Unassembled WGS sequence"/>
</dbReference>
<gene>
    <name evidence="2" type="ORF">CHO01_22630</name>
    <name evidence="3" type="ORF">HNR08_003329</name>
</gene>
<reference evidence="3 5" key="2">
    <citation type="submission" date="2020-08" db="EMBL/GenBank/DDBJ databases">
        <title>Sequencing the genomes of 1000 actinobacteria strains.</title>
        <authorList>
            <person name="Klenk H.-P."/>
        </authorList>
    </citation>
    <scope>NUCLEOTIDE SEQUENCE [LARGE SCALE GENOMIC DNA]</scope>
    <source>
        <strain evidence="3 5">DSM 9581</strain>
    </source>
</reference>
<keyword evidence="4" id="KW-1185">Reference proteome</keyword>
<dbReference type="EMBL" id="BJVQ01000031">
    <property type="protein sequence ID" value="GEL47147.1"/>
    <property type="molecule type" value="Genomic_DNA"/>
</dbReference>